<dbReference type="SUPFAM" id="SSF109604">
    <property type="entry name" value="HD-domain/PDEase-like"/>
    <property type="match status" value="1"/>
</dbReference>
<feature type="domain" description="HD/PDEase" evidence="10">
    <location>
        <begin position="30"/>
        <end position="144"/>
    </location>
</feature>
<evidence type="ECO:0000256" key="9">
    <source>
        <dbReference type="ARBA" id="ARBA00022801"/>
    </source>
</evidence>
<evidence type="ECO:0000256" key="1">
    <source>
        <dbReference type="ARBA" id="ARBA00001638"/>
    </source>
</evidence>
<dbReference type="InterPro" id="IPR006674">
    <property type="entry name" value="HD_domain"/>
</dbReference>
<dbReference type="InterPro" id="IPR003607">
    <property type="entry name" value="HD/PDEase_dom"/>
</dbReference>
<evidence type="ECO:0000256" key="3">
    <source>
        <dbReference type="ARBA" id="ARBA00001941"/>
    </source>
</evidence>
<dbReference type="SMART" id="SM00471">
    <property type="entry name" value="HDc"/>
    <property type="match status" value="1"/>
</dbReference>
<proteinExistence type="inferred from homology"/>
<dbReference type="PANTHER" id="PTHR11845:SF13">
    <property type="entry name" value="5'-DEOXYNUCLEOTIDASE HDDC2"/>
    <property type="match status" value="1"/>
</dbReference>
<evidence type="ECO:0000256" key="6">
    <source>
        <dbReference type="ARBA" id="ARBA00011738"/>
    </source>
</evidence>
<comment type="catalytic activity">
    <reaction evidence="1">
        <text>a 2'-deoxyribonucleoside 5'-phosphate + H2O = a 2'-deoxyribonucleoside + phosphate</text>
        <dbReference type="Rhea" id="RHEA:36167"/>
        <dbReference type="ChEBI" id="CHEBI:15377"/>
        <dbReference type="ChEBI" id="CHEBI:18274"/>
        <dbReference type="ChEBI" id="CHEBI:43474"/>
        <dbReference type="ChEBI" id="CHEBI:65317"/>
        <dbReference type="EC" id="3.1.3.89"/>
    </reaction>
</comment>
<evidence type="ECO:0000256" key="7">
    <source>
        <dbReference type="ARBA" id="ARBA00012964"/>
    </source>
</evidence>
<comment type="cofactor">
    <cofactor evidence="2">
        <name>Mn(2+)</name>
        <dbReference type="ChEBI" id="CHEBI:29035"/>
    </cofactor>
</comment>
<dbReference type="EC" id="3.1.3.89" evidence="7"/>
<dbReference type="InterPro" id="IPR039356">
    <property type="entry name" value="YfbR/HDDC2"/>
</dbReference>
<sequence>MDQSHLLHFLHTISQLKNLPRTGWVGRVQNPETVSSHIFRTALLPLVLNEPTLDVNKCVKMGLLHDLAESLIGDLTPDQAATVNKHELEKQGFQQLVSDLPDPISKDFLDLWLEFEEGTTPEARFMKEIDKLEMVLQAREYETDQPGVNLEPFFTSTEGIFTYPSIQALDSEARKQRPRHEE</sequence>
<evidence type="ECO:0000256" key="5">
    <source>
        <dbReference type="ARBA" id="ARBA00009999"/>
    </source>
</evidence>
<evidence type="ECO:0000259" key="10">
    <source>
        <dbReference type="SMART" id="SM00471"/>
    </source>
</evidence>
<organism evidence="11 12">
    <name type="scientific">Blattamonas nauphoetae</name>
    <dbReference type="NCBI Taxonomy" id="2049346"/>
    <lineage>
        <taxon>Eukaryota</taxon>
        <taxon>Metamonada</taxon>
        <taxon>Preaxostyla</taxon>
        <taxon>Oxymonadida</taxon>
        <taxon>Blattamonas</taxon>
    </lineage>
</organism>
<dbReference type="Proteomes" id="UP001281761">
    <property type="component" value="Unassembled WGS sequence"/>
</dbReference>
<dbReference type="Pfam" id="PF13023">
    <property type="entry name" value="HD_3"/>
    <property type="match status" value="1"/>
</dbReference>
<evidence type="ECO:0000256" key="4">
    <source>
        <dbReference type="ARBA" id="ARBA00004074"/>
    </source>
</evidence>
<evidence type="ECO:0000256" key="8">
    <source>
        <dbReference type="ARBA" id="ARBA00022723"/>
    </source>
</evidence>
<dbReference type="PANTHER" id="PTHR11845">
    <property type="entry name" value="5'-DEOXYNUCLEOTIDASE HDDC2"/>
    <property type="match status" value="1"/>
</dbReference>
<comment type="cofactor">
    <cofactor evidence="3">
        <name>Co(2+)</name>
        <dbReference type="ChEBI" id="CHEBI:48828"/>
    </cofactor>
</comment>
<accession>A0ABQ9YHE3</accession>
<comment type="subunit">
    <text evidence="6">Homodimer.</text>
</comment>
<evidence type="ECO:0000313" key="12">
    <source>
        <dbReference type="Proteomes" id="UP001281761"/>
    </source>
</evidence>
<gene>
    <name evidence="11" type="ORF">BLNAU_1711</name>
</gene>
<name>A0ABQ9YHE3_9EUKA</name>
<protein>
    <recommendedName>
        <fullName evidence="7">5'-deoxynucleotidase</fullName>
        <ecNumber evidence="7">3.1.3.89</ecNumber>
    </recommendedName>
</protein>
<keyword evidence="9" id="KW-0378">Hydrolase</keyword>
<dbReference type="EMBL" id="JARBJD010000007">
    <property type="protein sequence ID" value="KAK2963178.1"/>
    <property type="molecule type" value="Genomic_DNA"/>
</dbReference>
<comment type="caution">
    <text evidence="11">The sequence shown here is derived from an EMBL/GenBank/DDBJ whole genome shotgun (WGS) entry which is preliminary data.</text>
</comment>
<comment type="similarity">
    <text evidence="5">Belongs to the HDDC2 family.</text>
</comment>
<reference evidence="11 12" key="1">
    <citation type="journal article" date="2022" name="bioRxiv">
        <title>Genomics of Preaxostyla Flagellates Illuminates Evolutionary Transitions and the Path Towards Mitochondrial Loss.</title>
        <authorList>
            <person name="Novak L.V.F."/>
            <person name="Treitli S.C."/>
            <person name="Pyrih J."/>
            <person name="Halakuc P."/>
            <person name="Pipaliya S.V."/>
            <person name="Vacek V."/>
            <person name="Brzon O."/>
            <person name="Soukal P."/>
            <person name="Eme L."/>
            <person name="Dacks J.B."/>
            <person name="Karnkowska A."/>
            <person name="Elias M."/>
            <person name="Hampl V."/>
        </authorList>
    </citation>
    <scope>NUCLEOTIDE SEQUENCE [LARGE SCALE GENOMIC DNA]</scope>
    <source>
        <strain evidence="11">NAU3</strain>
        <tissue evidence="11">Gut</tissue>
    </source>
</reference>
<evidence type="ECO:0000256" key="2">
    <source>
        <dbReference type="ARBA" id="ARBA00001936"/>
    </source>
</evidence>
<evidence type="ECO:0000313" key="11">
    <source>
        <dbReference type="EMBL" id="KAK2963178.1"/>
    </source>
</evidence>
<dbReference type="Gene3D" id="1.10.3210.10">
    <property type="entry name" value="Hypothetical protein af1432"/>
    <property type="match status" value="1"/>
</dbReference>
<keyword evidence="12" id="KW-1185">Reference proteome</keyword>
<keyword evidence="8" id="KW-0479">Metal-binding</keyword>
<comment type="function">
    <text evidence="4">Catalyzes the dephosphorylation of the nucleoside 5'-monophosphates deoxyadenosine monophosphate (dAMP), deoxycytidine monophosphate (dCMP), deoxyguanosine monophosphate (dGMP) and deoxythymidine monophosphate (dTMP).</text>
</comment>